<gene>
    <name evidence="13" type="primary">ccmE</name>
    <name evidence="13" type="synonym">cycJ</name>
    <name evidence="17" type="ORF">FHU10_3578</name>
</gene>
<keyword evidence="5 13" id="KW-0812">Transmembrane</keyword>
<evidence type="ECO:0000256" key="4">
    <source>
        <dbReference type="ARBA" id="ARBA00022617"/>
    </source>
</evidence>
<dbReference type="GO" id="GO:0017004">
    <property type="term" value="P:cytochrome complex assembly"/>
    <property type="evidence" value="ECO:0007669"/>
    <property type="project" value="UniProtKB-KW"/>
</dbReference>
<feature type="binding site" description="axial binding residue" evidence="13 14">
    <location>
        <position position="134"/>
    </location>
    <ligand>
        <name>heme</name>
        <dbReference type="ChEBI" id="CHEBI:30413"/>
    </ligand>
    <ligandPart>
        <name>Fe</name>
        <dbReference type="ChEBI" id="CHEBI:18248"/>
    </ligandPart>
</feature>
<dbReference type="OrthoDB" id="9793584at2"/>
<dbReference type="NCBIfam" id="NF009727">
    <property type="entry name" value="PRK13254.1-1"/>
    <property type="match status" value="1"/>
</dbReference>
<dbReference type="GO" id="GO:0005886">
    <property type="term" value="C:plasma membrane"/>
    <property type="evidence" value="ECO:0007669"/>
    <property type="project" value="UniProtKB-SubCell"/>
</dbReference>
<feature type="topological domain" description="Extracellular" evidence="13">
    <location>
        <begin position="30"/>
        <end position="164"/>
    </location>
</feature>
<comment type="subcellular location">
    <subcellularLocation>
        <location evidence="1">Cell inner membrane</location>
    </subcellularLocation>
    <subcellularLocation>
        <location evidence="13">Cell membrane</location>
        <topology evidence="13">Single-pass type II membrane protein</topology>
    </subcellularLocation>
</comment>
<dbReference type="Pfam" id="PF03100">
    <property type="entry name" value="CcmE"/>
    <property type="match status" value="1"/>
</dbReference>
<dbReference type="SUPFAM" id="SSF82093">
    <property type="entry name" value="Heme chaperone CcmE"/>
    <property type="match status" value="1"/>
</dbReference>
<dbReference type="EMBL" id="VISQ01000001">
    <property type="protein sequence ID" value="TVZ70973.1"/>
    <property type="molecule type" value="Genomic_DNA"/>
</dbReference>
<dbReference type="Gene3D" id="2.40.50.140">
    <property type="entry name" value="Nucleic acid-binding proteins"/>
    <property type="match status" value="1"/>
</dbReference>
<feature type="topological domain" description="Cytoplasmic" evidence="13">
    <location>
        <begin position="1"/>
        <end position="8"/>
    </location>
</feature>
<dbReference type="PANTHER" id="PTHR34128">
    <property type="entry name" value="CYTOCHROME C-TYPE BIOGENESIS PROTEIN CCME HOMOLOG, MITOCHONDRIAL"/>
    <property type="match status" value="1"/>
</dbReference>
<keyword evidence="10 13" id="KW-0408">Iron</keyword>
<dbReference type="NCBIfam" id="NF009729">
    <property type="entry name" value="PRK13254.1-3"/>
    <property type="match status" value="1"/>
</dbReference>
<evidence type="ECO:0000256" key="12">
    <source>
        <dbReference type="ARBA" id="ARBA00056663"/>
    </source>
</evidence>
<evidence type="ECO:0000313" key="17">
    <source>
        <dbReference type="EMBL" id="TVZ70973.1"/>
    </source>
</evidence>
<reference evidence="17" key="1">
    <citation type="submission" date="2019-06" db="EMBL/GenBank/DDBJ databases">
        <authorList>
            <person name="Deangelis K."/>
            <person name="Huntemann M."/>
            <person name="Clum A."/>
            <person name="Pillay M."/>
            <person name="Palaniappan K."/>
            <person name="Varghese N."/>
            <person name="Mikhailova N."/>
            <person name="Stamatis D."/>
            <person name="Reddy T."/>
            <person name="Daum C."/>
            <person name="Shapiro N."/>
            <person name="Ivanova N."/>
            <person name="Kyrpides N."/>
            <person name="Woyke T."/>
        </authorList>
    </citation>
    <scope>NUCLEOTIDE SEQUENCE [LARGE SCALE GENOMIC DNA]</scope>
    <source>
        <strain evidence="17">128R</strain>
    </source>
</reference>
<comment type="caution">
    <text evidence="17">The sequence shown here is derived from an EMBL/GenBank/DDBJ whole genome shotgun (WGS) entry which is preliminary data.</text>
</comment>
<evidence type="ECO:0000256" key="16">
    <source>
        <dbReference type="SAM" id="Phobius"/>
    </source>
</evidence>
<dbReference type="NCBIfam" id="NF009731">
    <property type="entry name" value="PRK13254.1-5"/>
    <property type="match status" value="1"/>
</dbReference>
<dbReference type="HAMAP" id="MF_01959">
    <property type="entry name" value="CcmE"/>
    <property type="match status" value="1"/>
</dbReference>
<protein>
    <recommendedName>
        <fullName evidence="13">Cytochrome c-type biogenesis protein CcmE</fullName>
    </recommendedName>
    <alternativeName>
        <fullName evidence="13">Cytochrome c maturation protein E</fullName>
    </alternativeName>
    <alternativeName>
        <fullName evidence="13">Heme chaperone CcmE</fullName>
    </alternativeName>
</protein>
<dbReference type="GO" id="GO:0020037">
    <property type="term" value="F:heme binding"/>
    <property type="evidence" value="ECO:0007669"/>
    <property type="project" value="InterPro"/>
</dbReference>
<dbReference type="GO" id="GO:0046872">
    <property type="term" value="F:metal ion binding"/>
    <property type="evidence" value="ECO:0007669"/>
    <property type="project" value="UniProtKB-KW"/>
</dbReference>
<proteinExistence type="inferred from homology"/>
<keyword evidence="4 13" id="KW-0349">Heme</keyword>
<keyword evidence="9 13" id="KW-1133">Transmembrane helix</keyword>
<dbReference type="InterPro" id="IPR036127">
    <property type="entry name" value="CcmE-like_sf"/>
</dbReference>
<evidence type="ECO:0000256" key="8">
    <source>
        <dbReference type="ARBA" id="ARBA00022968"/>
    </source>
</evidence>
<evidence type="ECO:0000256" key="14">
    <source>
        <dbReference type="PIRSR" id="PIRSR604329-50"/>
    </source>
</evidence>
<keyword evidence="3" id="KW-0997">Cell inner membrane</keyword>
<evidence type="ECO:0000256" key="13">
    <source>
        <dbReference type="HAMAP-Rule" id="MF_01959"/>
    </source>
</evidence>
<feature type="compositionally biased region" description="Basic and acidic residues" evidence="15">
    <location>
        <begin position="129"/>
        <end position="147"/>
    </location>
</feature>
<comment type="function">
    <text evidence="12 13">Heme chaperone required for the biogenesis of c-type cytochromes. Transiently binds heme delivered by CcmC and transfers the heme to apo-cytochromes in a process facilitated by CcmF and CcmH.</text>
</comment>
<dbReference type="InterPro" id="IPR004329">
    <property type="entry name" value="CcmE"/>
</dbReference>
<feature type="binding site" description="covalent" evidence="13 14">
    <location>
        <position position="130"/>
    </location>
    <ligand>
        <name>heme</name>
        <dbReference type="ChEBI" id="CHEBI:30413"/>
    </ligand>
</feature>
<dbReference type="PANTHER" id="PTHR34128:SF2">
    <property type="entry name" value="CYTOCHROME C-TYPE BIOGENESIS PROTEIN CCME HOMOLOG, MITOCHONDRIAL"/>
    <property type="match status" value="1"/>
</dbReference>
<feature type="compositionally biased region" description="Polar residues" evidence="15">
    <location>
        <begin position="149"/>
        <end position="164"/>
    </location>
</feature>
<evidence type="ECO:0000256" key="15">
    <source>
        <dbReference type="SAM" id="MobiDB-lite"/>
    </source>
</evidence>
<evidence type="ECO:0000256" key="9">
    <source>
        <dbReference type="ARBA" id="ARBA00022989"/>
    </source>
</evidence>
<comment type="similarity">
    <text evidence="13">Belongs to the CcmE/CycJ family.</text>
</comment>
<name>A0A559T8Q7_SERFO</name>
<evidence type="ECO:0000256" key="2">
    <source>
        <dbReference type="ARBA" id="ARBA00022475"/>
    </source>
</evidence>
<keyword evidence="6 13" id="KW-0479">Metal-binding</keyword>
<reference evidence="17" key="2">
    <citation type="submission" date="2019-08" db="EMBL/GenBank/DDBJ databases">
        <title>Investigation of anaerobic lignin degradation for improved lignocellulosic biofuels.</title>
        <authorList>
            <person name="Deangelis K.PhD."/>
        </authorList>
    </citation>
    <scope>NUCLEOTIDE SEQUENCE [LARGE SCALE GENOMIC DNA]</scope>
    <source>
        <strain evidence="17">128R</strain>
    </source>
</reference>
<keyword evidence="11 13" id="KW-0472">Membrane</keyword>
<evidence type="ECO:0000256" key="1">
    <source>
        <dbReference type="ARBA" id="ARBA00004533"/>
    </source>
</evidence>
<dbReference type="NCBIfam" id="NF009638">
    <property type="entry name" value="PRK13165.1"/>
    <property type="match status" value="1"/>
</dbReference>
<keyword evidence="8 13" id="KW-0735">Signal-anchor</keyword>
<dbReference type="InterPro" id="IPR012340">
    <property type="entry name" value="NA-bd_OB-fold"/>
</dbReference>
<feature type="region of interest" description="Disordered" evidence="15">
    <location>
        <begin position="129"/>
        <end position="164"/>
    </location>
</feature>
<evidence type="ECO:0000256" key="10">
    <source>
        <dbReference type="ARBA" id="ARBA00023004"/>
    </source>
</evidence>
<evidence type="ECO:0000256" key="5">
    <source>
        <dbReference type="ARBA" id="ARBA00022692"/>
    </source>
</evidence>
<evidence type="ECO:0000256" key="3">
    <source>
        <dbReference type="ARBA" id="ARBA00022519"/>
    </source>
</evidence>
<dbReference type="FunFam" id="2.40.50.140:FF:000104">
    <property type="entry name" value="Cytochrome c-type biogenesis protein CcmE"/>
    <property type="match status" value="1"/>
</dbReference>
<evidence type="ECO:0000256" key="7">
    <source>
        <dbReference type="ARBA" id="ARBA00022748"/>
    </source>
</evidence>
<dbReference type="GO" id="GO:0017003">
    <property type="term" value="P:protein-heme linkage"/>
    <property type="evidence" value="ECO:0007669"/>
    <property type="project" value="UniProtKB-UniRule"/>
</dbReference>
<organism evidence="17">
    <name type="scientific">Serratia fonticola</name>
    <dbReference type="NCBI Taxonomy" id="47917"/>
    <lineage>
        <taxon>Bacteria</taxon>
        <taxon>Pseudomonadati</taxon>
        <taxon>Pseudomonadota</taxon>
        <taxon>Gammaproteobacteria</taxon>
        <taxon>Enterobacterales</taxon>
        <taxon>Yersiniaceae</taxon>
        <taxon>Serratia</taxon>
    </lineage>
</organism>
<feature type="transmembrane region" description="Helical" evidence="16">
    <location>
        <begin position="9"/>
        <end position="30"/>
    </location>
</feature>
<keyword evidence="2 13" id="KW-1003">Cell membrane</keyword>
<sequence length="164" mass="18006">MNPRRKSRLYLAIVVLIGVALTATLLLYALRSNIDLFYTPSEILQGKGEKHEMPEIGQRLRIGGMVMPGSVKRDQQSLQVSFKVYDAHGAIEVTYNGILPDLFREGQGVVAQGVLEEGNVVNAREVLAKHDEKYTPPEVADAMKENHNGPASSYANPQDGSNKS</sequence>
<dbReference type="AlphaFoldDB" id="A0A559T8Q7"/>
<keyword evidence="7 13" id="KW-0201">Cytochrome c-type biogenesis</keyword>
<accession>A0A559T8Q7</accession>
<evidence type="ECO:0000256" key="11">
    <source>
        <dbReference type="ARBA" id="ARBA00023136"/>
    </source>
</evidence>
<evidence type="ECO:0000256" key="6">
    <source>
        <dbReference type="ARBA" id="ARBA00022723"/>
    </source>
</evidence>